<feature type="region of interest" description="Disordered" evidence="1">
    <location>
        <begin position="782"/>
        <end position="814"/>
    </location>
</feature>
<dbReference type="OrthoDB" id="3214502at2759"/>
<gene>
    <name evidence="4" type="ORF">CVT26_010082</name>
</gene>
<evidence type="ECO:0000313" key="5">
    <source>
        <dbReference type="Proteomes" id="UP000284706"/>
    </source>
</evidence>
<feature type="compositionally biased region" description="Polar residues" evidence="1">
    <location>
        <begin position="783"/>
        <end position="803"/>
    </location>
</feature>
<dbReference type="InterPro" id="IPR041457">
    <property type="entry name" value="CxC2_KDZ-assoc"/>
</dbReference>
<organism evidence="4 5">
    <name type="scientific">Gymnopilus dilepis</name>
    <dbReference type="NCBI Taxonomy" id="231916"/>
    <lineage>
        <taxon>Eukaryota</taxon>
        <taxon>Fungi</taxon>
        <taxon>Dikarya</taxon>
        <taxon>Basidiomycota</taxon>
        <taxon>Agaricomycotina</taxon>
        <taxon>Agaricomycetes</taxon>
        <taxon>Agaricomycetidae</taxon>
        <taxon>Agaricales</taxon>
        <taxon>Agaricineae</taxon>
        <taxon>Hymenogastraceae</taxon>
        <taxon>Gymnopilus</taxon>
    </lineage>
</organism>
<dbReference type="AlphaFoldDB" id="A0A409WTC0"/>
<feature type="region of interest" description="Disordered" evidence="1">
    <location>
        <begin position="92"/>
        <end position="111"/>
    </location>
</feature>
<dbReference type="InParanoid" id="A0A409WTC0"/>
<evidence type="ECO:0000313" key="4">
    <source>
        <dbReference type="EMBL" id="PPQ81774.1"/>
    </source>
</evidence>
<keyword evidence="2" id="KW-0812">Transmembrane</keyword>
<feature type="compositionally biased region" description="Basic residues" evidence="1">
    <location>
        <begin position="102"/>
        <end position="111"/>
    </location>
</feature>
<dbReference type="STRING" id="231916.A0A409WTC0"/>
<feature type="domain" description="CxC2-like cysteine cluster KDZ transposase-associated" evidence="3">
    <location>
        <begin position="202"/>
        <end position="301"/>
    </location>
</feature>
<accession>A0A409WTC0</accession>
<dbReference type="InterPro" id="IPR040521">
    <property type="entry name" value="KDZ"/>
</dbReference>
<sequence>MSIPKKRTRAQKTAYHDTVPLDDDYSEIHAREGKLRRIGQGYRFTHTQRDSIIDEASWNTLESWAPPDDPNYALDLNGDLFNEVLEADIMDKAPAPSPVEPKKKKKRSQVSKRPHVVWADLHREMYLDEMLRWEGRADASITTECPDCIARSVQCPGAAKYRCYECFVPDLVCSSCCVKRHRTNPFHRIEEWSGSQFLNVSLKSLGLKVQLNHMGLFCENPVPCHQNFLVLHTNGIHEVTVQYCGCHRAIAQHLQLLRRRLYPSSQIHIKNCTTFELLRHLHHFALTTKHPPMIFIEPLKNRRPTLASTALLRSVLQWRHLKLLKRAGQGHDPTGIAGTQNGELAIRCPSCPWPKINLPDDWEHAPADKKFLYMIFLCMDANFRLKNQLVSNYSQDPGLGIGWAYMVPRKPYEQYVLSRANDDDISTCVGFQALAKANSKFSVGLRYTGTNAVVCGRSEMIFPLGVGNLQKGERYANMDYIFGSVLHLILVFLVLISYDVACQWFVHLFTRMRRDWPEELRTNRPLTLIPAIPKLHYSMHETAGHETFSLNYIRGVGLSDCECPERVWAPHNALGNSTKTQAPGSRHDVLDDHFGFWNWLKYIGMGSTLLRKYKAAVGERNIQTEGHRGLTDALDPVLVKTWEKMCVDWEEDGPYPKAKKNPYHVEDDRKNNHFFVFQWLSLCADISEAQVRKQLAAEEESRLKSGGVSLNNISASSFIALGLEIEEFQRRVKRLASSAMSHLATTKEGNLTEQRNILRTRIRTWERLVPVYMPGLLQYLDDMSNSSQSPPTSNIGASSSSPDTTEKKSHHPEDMDIWLPSQVCTAARVKVCRDNLTDIEVRLRTGQCKDSLEAVRQVLRLKARMVQFKNKNIRGQRDGTRSRAVINRVHERARAAASKYRAARQALYNLQGPGAWEATFRPLEDCDIRGYQDPNRLLPRKGRQGVWEDDESPPEVEQAPSEFTLFNETRTKRDGTGETRRTISWIWMNSRGPQADDEKDEVLRAEWAKVEHAPLEQRKRLCC</sequence>
<protein>
    <recommendedName>
        <fullName evidence="3">CxC2-like cysteine cluster KDZ transposase-associated domain-containing protein</fullName>
    </recommendedName>
</protein>
<proteinExistence type="predicted"/>
<dbReference type="Pfam" id="PF18758">
    <property type="entry name" value="KDZ"/>
    <property type="match status" value="1"/>
</dbReference>
<evidence type="ECO:0000256" key="1">
    <source>
        <dbReference type="SAM" id="MobiDB-lite"/>
    </source>
</evidence>
<comment type="caution">
    <text evidence="4">The sequence shown here is derived from an EMBL/GenBank/DDBJ whole genome shotgun (WGS) entry which is preliminary data.</text>
</comment>
<feature type="transmembrane region" description="Helical" evidence="2">
    <location>
        <begin position="480"/>
        <end position="498"/>
    </location>
</feature>
<dbReference type="Proteomes" id="UP000284706">
    <property type="component" value="Unassembled WGS sequence"/>
</dbReference>
<keyword evidence="2" id="KW-1133">Transmembrane helix</keyword>
<keyword evidence="2" id="KW-0472">Membrane</keyword>
<keyword evidence="5" id="KW-1185">Reference proteome</keyword>
<dbReference type="EMBL" id="NHYE01004827">
    <property type="protein sequence ID" value="PPQ81774.1"/>
    <property type="molecule type" value="Genomic_DNA"/>
</dbReference>
<feature type="compositionally biased region" description="Basic and acidic residues" evidence="1">
    <location>
        <begin position="804"/>
        <end position="814"/>
    </location>
</feature>
<reference evidence="4 5" key="1">
    <citation type="journal article" date="2018" name="Evol. Lett.">
        <title>Horizontal gene cluster transfer increased hallucinogenic mushroom diversity.</title>
        <authorList>
            <person name="Reynolds H.T."/>
            <person name="Vijayakumar V."/>
            <person name="Gluck-Thaler E."/>
            <person name="Korotkin H.B."/>
            <person name="Matheny P.B."/>
            <person name="Slot J.C."/>
        </authorList>
    </citation>
    <scope>NUCLEOTIDE SEQUENCE [LARGE SCALE GENOMIC DNA]</scope>
    <source>
        <strain evidence="4 5">SRW20</strain>
    </source>
</reference>
<evidence type="ECO:0000259" key="3">
    <source>
        <dbReference type="Pfam" id="PF18803"/>
    </source>
</evidence>
<name>A0A409WTC0_9AGAR</name>
<evidence type="ECO:0000256" key="2">
    <source>
        <dbReference type="SAM" id="Phobius"/>
    </source>
</evidence>
<dbReference type="Pfam" id="PF18803">
    <property type="entry name" value="CxC2"/>
    <property type="match status" value="1"/>
</dbReference>